<dbReference type="PANTHER" id="PTHR42700">
    <property type="entry name" value="SULFATE ADENYLYLTRANSFERASE"/>
    <property type="match status" value="1"/>
</dbReference>
<dbReference type="NCBIfam" id="NF003013">
    <property type="entry name" value="PRK03846.1"/>
    <property type="match status" value="1"/>
</dbReference>
<dbReference type="EMBL" id="AAKL01000090">
    <property type="protein sequence ID" value="EAP70697.1"/>
    <property type="molecule type" value="Genomic_DNA"/>
</dbReference>
<name>A0AB33V7B6_RALSU</name>
<dbReference type="GO" id="GO:0004781">
    <property type="term" value="F:sulfate adenylyltransferase (ATP) activity"/>
    <property type="evidence" value="ECO:0007669"/>
    <property type="project" value="TreeGrafter"/>
</dbReference>
<dbReference type="PANTHER" id="PTHR42700:SF1">
    <property type="entry name" value="SULFATE ADENYLYLTRANSFERASE"/>
    <property type="match status" value="1"/>
</dbReference>
<proteinExistence type="inferred from homology"/>
<dbReference type="InterPro" id="IPR027417">
    <property type="entry name" value="P-loop_NTPase"/>
</dbReference>
<dbReference type="CDD" id="cd02027">
    <property type="entry name" value="APSK"/>
    <property type="match status" value="1"/>
</dbReference>
<evidence type="ECO:0000259" key="9">
    <source>
        <dbReference type="Pfam" id="PF01583"/>
    </source>
</evidence>
<evidence type="ECO:0000313" key="10">
    <source>
        <dbReference type="EMBL" id="EAP70697.1"/>
    </source>
</evidence>
<dbReference type="GO" id="GO:0019379">
    <property type="term" value="P:sulfate assimilation, phosphoadenylyl sulfate reduction by phosphoadenylyl-sulfate reductase (thioredoxin)"/>
    <property type="evidence" value="ECO:0007669"/>
    <property type="project" value="TreeGrafter"/>
</dbReference>
<feature type="binding site" evidence="6">
    <location>
        <begin position="56"/>
        <end position="63"/>
    </location>
    <ligand>
        <name>ATP</name>
        <dbReference type="ChEBI" id="CHEBI:30616"/>
    </ligand>
</feature>
<dbReference type="NCBIfam" id="TIGR00455">
    <property type="entry name" value="apsK"/>
    <property type="match status" value="1"/>
</dbReference>
<evidence type="ECO:0000256" key="4">
    <source>
        <dbReference type="ARBA" id="ARBA00022741"/>
    </source>
</evidence>
<dbReference type="GO" id="GO:0005737">
    <property type="term" value="C:cytoplasm"/>
    <property type="evidence" value="ECO:0007669"/>
    <property type="project" value="TreeGrafter"/>
</dbReference>
<dbReference type="InterPro" id="IPR059117">
    <property type="entry name" value="APS_kinase_dom"/>
</dbReference>
<keyword evidence="5 6" id="KW-0067">ATP-binding</keyword>
<reference evidence="10 11" key="1">
    <citation type="journal article" date="2006" name="Mol. Plant Microbe Interact.">
        <title>Identification of open reading frames unique to a select agent: Ralstonia solanacearum race 3 biovar 2.</title>
        <authorList>
            <person name="Gabriel D.W."/>
            <person name="Allen C."/>
            <person name="Schell M."/>
            <person name="Denny T.P."/>
            <person name="Greenberg J.T."/>
            <person name="Duan Y.P."/>
            <person name="Flores-Cruz Z."/>
            <person name="Huang Q."/>
            <person name="Clifford J.M."/>
            <person name="Presting G."/>
            <person name="Gonzalez E.T."/>
            <person name="Reddy J."/>
            <person name="Elphinstone J."/>
            <person name="Swanson J."/>
            <person name="Yao J."/>
            <person name="Mulholland V."/>
            <person name="Liu L."/>
            <person name="Farmerie W."/>
            <person name="Patnaikuni M."/>
            <person name="Balogh B."/>
            <person name="Norman D."/>
            <person name="Alvarez A."/>
            <person name="Castillo J.A."/>
            <person name="Jones J."/>
            <person name="Saddler G."/>
            <person name="Walunas T."/>
            <person name="Zhukov A."/>
            <person name="Mikhailova N."/>
        </authorList>
    </citation>
    <scope>NUCLEOTIDE SEQUENCE [LARGE SCALE GENOMIC DNA]</scope>
    <source>
        <strain evidence="10 11">UW551</strain>
    </source>
</reference>
<dbReference type="GO" id="GO:0010134">
    <property type="term" value="P:sulfate assimilation via adenylyl sulfate reduction"/>
    <property type="evidence" value="ECO:0007669"/>
    <property type="project" value="TreeGrafter"/>
</dbReference>
<evidence type="ECO:0000313" key="11">
    <source>
        <dbReference type="Proteomes" id="UP000005933"/>
    </source>
</evidence>
<dbReference type="GO" id="GO:0004020">
    <property type="term" value="F:adenylylsulfate kinase activity"/>
    <property type="evidence" value="ECO:0007669"/>
    <property type="project" value="UniProtKB-UniRule"/>
</dbReference>
<evidence type="ECO:0000256" key="3">
    <source>
        <dbReference type="ARBA" id="ARBA00022679"/>
    </source>
</evidence>
<gene>
    <name evidence="6" type="primary">cysC</name>
    <name evidence="10" type="ORF">RRSL_00255</name>
</gene>
<comment type="caution">
    <text evidence="10">The sequence shown here is derived from an EMBL/GenBank/DDBJ whole genome shotgun (WGS) entry which is preliminary data.</text>
</comment>
<accession>A0AB33V7B6</accession>
<evidence type="ECO:0000256" key="5">
    <source>
        <dbReference type="ARBA" id="ARBA00022840"/>
    </source>
</evidence>
<evidence type="ECO:0000256" key="7">
    <source>
        <dbReference type="RuleBase" id="RU004347"/>
    </source>
</evidence>
<evidence type="ECO:0000256" key="6">
    <source>
        <dbReference type="HAMAP-Rule" id="MF_00065"/>
    </source>
</evidence>
<dbReference type="Gene3D" id="3.40.50.300">
    <property type="entry name" value="P-loop containing nucleotide triphosphate hydrolases"/>
    <property type="match status" value="1"/>
</dbReference>
<dbReference type="EC" id="2.7.1.25" evidence="2 6"/>
<dbReference type="Proteomes" id="UP000005933">
    <property type="component" value="Unassembled WGS sequence"/>
</dbReference>
<sequence length="228" mass="25022">MCPGTHGSRHHARRRLEPLVAPAVGRDARLQRAVRDHPGTPDKGMTPSPSTLWLTGLSAAGKTTLAHALAQALTAAGAACRILDGDAVRQELSRDLGFSRADRSENIQRVADRCRQLNEAGSWAIAAVISPYREDRERARQTVGEPRFFEIYLATPLTVCERRDPKGLYRRARAGEIVHFTGISDVYEAPQHPDLRFDTETQSVAECVTVTMALLVACPMAHHDLPDA</sequence>
<evidence type="ECO:0000256" key="8">
    <source>
        <dbReference type="SAM" id="MobiDB-lite"/>
    </source>
</evidence>
<dbReference type="InterPro" id="IPR002891">
    <property type="entry name" value="APS"/>
</dbReference>
<comment type="similarity">
    <text evidence="6 7">Belongs to the APS kinase family.</text>
</comment>
<dbReference type="Pfam" id="PF01583">
    <property type="entry name" value="APS_kinase"/>
    <property type="match status" value="1"/>
</dbReference>
<dbReference type="GO" id="GO:0070814">
    <property type="term" value="P:hydrogen sulfide biosynthetic process"/>
    <property type="evidence" value="ECO:0007669"/>
    <property type="project" value="UniProtKB-UniRule"/>
</dbReference>
<feature type="domain" description="APS kinase" evidence="9">
    <location>
        <begin position="49"/>
        <end position="197"/>
    </location>
</feature>
<feature type="region of interest" description="Disordered" evidence="8">
    <location>
        <begin position="1"/>
        <end position="50"/>
    </location>
</feature>
<dbReference type="AlphaFoldDB" id="A0AB33V7B6"/>
<dbReference type="SUPFAM" id="SSF52540">
    <property type="entry name" value="P-loop containing nucleoside triphosphate hydrolases"/>
    <property type="match status" value="1"/>
</dbReference>
<organism evidence="10 11">
    <name type="scientific">Ralstonia solanacearum (strain UW551)</name>
    <dbReference type="NCBI Taxonomy" id="342110"/>
    <lineage>
        <taxon>Bacteria</taxon>
        <taxon>Pseudomonadati</taxon>
        <taxon>Pseudomonadota</taxon>
        <taxon>Betaproteobacteria</taxon>
        <taxon>Burkholderiales</taxon>
        <taxon>Burkholderiaceae</taxon>
        <taxon>Ralstonia</taxon>
        <taxon>Ralstonia solanacearum species complex</taxon>
    </lineage>
</organism>
<protein>
    <recommendedName>
        <fullName evidence="2 6">Adenylyl-sulfate kinase</fullName>
        <ecNumber evidence="2 6">2.7.1.25</ecNumber>
    </recommendedName>
    <alternativeName>
        <fullName evidence="6">APS kinase</fullName>
    </alternativeName>
    <alternativeName>
        <fullName evidence="6">ATP adenosine-5'-phosphosulfate 3'-phosphotransferase</fullName>
    </alternativeName>
    <alternativeName>
        <fullName evidence="6">Adenosine-5'-phosphosulfate kinase</fullName>
    </alternativeName>
</protein>
<keyword evidence="3 6" id="KW-0808">Transferase</keyword>
<keyword evidence="6" id="KW-0597">Phosphoprotein</keyword>
<keyword evidence="4 6" id="KW-0547">Nucleotide-binding</keyword>
<feature type="active site" description="Phosphoserine intermediate" evidence="6">
    <location>
        <position position="130"/>
    </location>
</feature>
<dbReference type="InterPro" id="IPR050512">
    <property type="entry name" value="Sulf_AdTrans/APS_kinase"/>
</dbReference>
<comment type="catalytic activity">
    <reaction evidence="1 6 7">
        <text>adenosine 5'-phosphosulfate + ATP = 3'-phosphoadenylyl sulfate + ADP + H(+)</text>
        <dbReference type="Rhea" id="RHEA:24152"/>
        <dbReference type="ChEBI" id="CHEBI:15378"/>
        <dbReference type="ChEBI" id="CHEBI:30616"/>
        <dbReference type="ChEBI" id="CHEBI:58243"/>
        <dbReference type="ChEBI" id="CHEBI:58339"/>
        <dbReference type="ChEBI" id="CHEBI:456216"/>
        <dbReference type="EC" id="2.7.1.25"/>
    </reaction>
</comment>
<dbReference type="GO" id="GO:0005524">
    <property type="term" value="F:ATP binding"/>
    <property type="evidence" value="ECO:0007669"/>
    <property type="project" value="UniProtKB-UniRule"/>
</dbReference>
<evidence type="ECO:0000256" key="2">
    <source>
        <dbReference type="ARBA" id="ARBA00012121"/>
    </source>
</evidence>
<comment type="pathway">
    <text evidence="6 7">Sulfur metabolism; hydrogen sulfide biosynthesis; sulfite from sulfate: step 2/3.</text>
</comment>
<feature type="compositionally biased region" description="Basic and acidic residues" evidence="8">
    <location>
        <begin position="26"/>
        <end position="40"/>
    </location>
</feature>
<comment type="function">
    <text evidence="6 7">Catalyzes the synthesis of activated sulfate.</text>
</comment>
<keyword evidence="6 7" id="KW-0418">Kinase</keyword>
<evidence type="ECO:0000256" key="1">
    <source>
        <dbReference type="ARBA" id="ARBA00001823"/>
    </source>
</evidence>
<dbReference type="HAMAP" id="MF_00065">
    <property type="entry name" value="Adenylyl_sulf_kinase"/>
    <property type="match status" value="1"/>
</dbReference>